<sequence>MLDDDFFEVLRANNIPEFKVSINNAIKDDVYCIRENYNQWEVFYRERGKEFNLKKFDTKEEAQNYLLNYLIRIR</sequence>
<dbReference type="RefSeq" id="WP_249282116.1">
    <property type="nucleotide sequence ID" value="NZ_JACRST010000003.1"/>
</dbReference>
<keyword evidence="2" id="KW-1185">Reference proteome</keyword>
<reference evidence="1" key="1">
    <citation type="submission" date="2020-08" db="EMBL/GenBank/DDBJ databases">
        <title>Genome public.</title>
        <authorList>
            <person name="Liu C."/>
            <person name="Sun Q."/>
        </authorList>
    </citation>
    <scope>NUCLEOTIDE SEQUENCE</scope>
    <source>
        <strain evidence="1">NSJ-31</strain>
    </source>
</reference>
<dbReference type="AlphaFoldDB" id="A0A926DYK6"/>
<evidence type="ECO:0000313" key="1">
    <source>
        <dbReference type="EMBL" id="MBC8545962.1"/>
    </source>
</evidence>
<protein>
    <submittedName>
        <fullName evidence="1">Uncharacterized protein</fullName>
    </submittedName>
</protein>
<dbReference type="Proteomes" id="UP000653127">
    <property type="component" value="Unassembled WGS sequence"/>
</dbReference>
<organism evidence="1 2">
    <name type="scientific">Ligaoa zhengdingensis</name>
    <dbReference type="NCBI Taxonomy" id="2763658"/>
    <lineage>
        <taxon>Bacteria</taxon>
        <taxon>Bacillati</taxon>
        <taxon>Bacillota</taxon>
        <taxon>Clostridia</taxon>
        <taxon>Eubacteriales</taxon>
        <taxon>Oscillospiraceae</taxon>
        <taxon>Ligaoa</taxon>
    </lineage>
</organism>
<accession>A0A926DYK6</accession>
<dbReference type="EMBL" id="JACRST010000003">
    <property type="protein sequence ID" value="MBC8545962.1"/>
    <property type="molecule type" value="Genomic_DNA"/>
</dbReference>
<proteinExistence type="predicted"/>
<gene>
    <name evidence="1" type="ORF">H8711_03280</name>
</gene>
<name>A0A926DYK6_9FIRM</name>
<evidence type="ECO:0000313" key="2">
    <source>
        <dbReference type="Proteomes" id="UP000653127"/>
    </source>
</evidence>
<comment type="caution">
    <text evidence="1">The sequence shown here is derived from an EMBL/GenBank/DDBJ whole genome shotgun (WGS) entry which is preliminary data.</text>
</comment>